<sequence>MPQALQLQQEIITLEQYEAFPAEKRAEVFDGIVYDMASPSQIHQALSMELSNILYNYMKSKKKSCQVFSAPFDVKLSDQPLTIVQPDIMVICNKDKLDGKRCNGAPDFIIEIVSPGNPSDDYIRKLYYYKNAGVREYWIVDPRRKTVTINYFEGNIVSVQYPFDSIIKVNIYDDLFINFSEIANLLNI</sequence>
<accession>N2A8T9</accession>
<dbReference type="EMBL" id="AQFT01000095">
    <property type="protein sequence ID" value="EMZ24636.1"/>
    <property type="molecule type" value="Genomic_DNA"/>
</dbReference>
<reference evidence="2 3" key="1">
    <citation type="journal article" date="2014" name="Genome Announc.">
        <title>Draft genome sequences of the altered schaedler flora, a defined bacterial community from gnotobiotic mice.</title>
        <authorList>
            <person name="Wannemuehler M.J."/>
            <person name="Overstreet A.M."/>
            <person name="Ward D.V."/>
            <person name="Phillips G.J."/>
        </authorList>
    </citation>
    <scope>NUCLEOTIDE SEQUENCE [LARGE SCALE GENOMIC DNA]</scope>
    <source>
        <strain evidence="2 3">ASF492</strain>
    </source>
</reference>
<dbReference type="InterPro" id="IPR008538">
    <property type="entry name" value="Uma2"/>
</dbReference>
<dbReference type="STRING" id="1235802.C823_03088"/>
<proteinExistence type="predicted"/>
<dbReference type="InterPro" id="IPR011335">
    <property type="entry name" value="Restrct_endonuc-II-like"/>
</dbReference>
<dbReference type="CDD" id="cd06260">
    <property type="entry name" value="DUF820-like"/>
    <property type="match status" value="1"/>
</dbReference>
<dbReference type="HOGENOM" id="CLU_076312_0_2_9"/>
<dbReference type="PANTHER" id="PTHR34107">
    <property type="entry name" value="SLL0198 PROTEIN-RELATED"/>
    <property type="match status" value="1"/>
</dbReference>
<dbReference type="AlphaFoldDB" id="N2A8T9"/>
<evidence type="ECO:0000313" key="3">
    <source>
        <dbReference type="Proteomes" id="UP000012589"/>
    </source>
</evidence>
<keyword evidence="3" id="KW-1185">Reference proteome</keyword>
<dbReference type="PATRIC" id="fig|1235802.3.peg.3266"/>
<name>N2A8T9_9FIRM</name>
<dbReference type="Gene3D" id="3.90.1570.10">
    <property type="entry name" value="tt1808, chain A"/>
    <property type="match status" value="1"/>
</dbReference>
<comment type="caution">
    <text evidence="2">The sequence shown here is derived from an EMBL/GenBank/DDBJ whole genome shotgun (WGS) entry which is preliminary data.</text>
</comment>
<dbReference type="Pfam" id="PF05685">
    <property type="entry name" value="Uma2"/>
    <property type="match status" value="1"/>
</dbReference>
<dbReference type="Proteomes" id="UP000012589">
    <property type="component" value="Unassembled WGS sequence"/>
</dbReference>
<gene>
    <name evidence="2" type="ORF">C823_03088</name>
</gene>
<dbReference type="PANTHER" id="PTHR34107:SF4">
    <property type="entry name" value="SLL1222 PROTEIN"/>
    <property type="match status" value="1"/>
</dbReference>
<feature type="domain" description="Putative restriction endonuclease" evidence="1">
    <location>
        <begin position="14"/>
        <end position="161"/>
    </location>
</feature>
<protein>
    <recommendedName>
        <fullName evidence="1">Putative restriction endonuclease domain-containing protein</fullName>
    </recommendedName>
</protein>
<dbReference type="eggNOG" id="COG4636">
    <property type="taxonomic scope" value="Bacteria"/>
</dbReference>
<organism evidence="2 3">
    <name type="scientific">Eubacterium plexicaudatum ASF492</name>
    <dbReference type="NCBI Taxonomy" id="1235802"/>
    <lineage>
        <taxon>Bacteria</taxon>
        <taxon>Bacillati</taxon>
        <taxon>Bacillota</taxon>
        <taxon>Clostridia</taxon>
        <taxon>Eubacteriales</taxon>
        <taxon>Eubacteriaceae</taxon>
        <taxon>Eubacterium</taxon>
    </lineage>
</organism>
<dbReference type="OrthoDB" id="9808428at2"/>
<dbReference type="SUPFAM" id="SSF52980">
    <property type="entry name" value="Restriction endonuclease-like"/>
    <property type="match status" value="1"/>
</dbReference>
<evidence type="ECO:0000313" key="2">
    <source>
        <dbReference type="EMBL" id="EMZ24636.1"/>
    </source>
</evidence>
<evidence type="ECO:0000259" key="1">
    <source>
        <dbReference type="Pfam" id="PF05685"/>
    </source>
</evidence>
<dbReference type="InterPro" id="IPR012296">
    <property type="entry name" value="Nuclease_put_TT1808"/>
</dbReference>